<proteinExistence type="predicted"/>
<comment type="caution">
    <text evidence="1">The sequence shown here is derived from an EMBL/GenBank/DDBJ whole genome shotgun (WGS) entry which is preliminary data.</text>
</comment>
<sequence length="143" mass="14567">RDGAASRRTAAAELAARGWTTQGPRVVRAGLAAKPDDELAGRALARVEKGRAKAVKALGEDGLAAVALAGASGVSEASALLVALLGPTGQRMLDDLVVDLADRGIAQARLERTAVGEILADPDLADDAAARLRLRLAVLKGLT</sequence>
<gene>
    <name evidence="1" type="ORF">D1825_01855</name>
</gene>
<evidence type="ECO:0000313" key="2">
    <source>
        <dbReference type="Proteomes" id="UP000283374"/>
    </source>
</evidence>
<accession>A0A413RQX0</accession>
<feature type="non-terminal residue" evidence="1">
    <location>
        <position position="1"/>
    </location>
</feature>
<dbReference type="Proteomes" id="UP000283374">
    <property type="component" value="Unassembled WGS sequence"/>
</dbReference>
<dbReference type="AlphaFoldDB" id="A0A413RQX0"/>
<protein>
    <submittedName>
        <fullName evidence="1">Uncharacterized protein</fullName>
    </submittedName>
</protein>
<keyword evidence="2" id="KW-1185">Reference proteome</keyword>
<dbReference type="EMBL" id="QWKP01000093">
    <property type="protein sequence ID" value="RHA44318.1"/>
    <property type="molecule type" value="Genomic_DNA"/>
</dbReference>
<reference evidence="1 2" key="1">
    <citation type="submission" date="2018-08" db="EMBL/GenBank/DDBJ databases">
        <title>Cellulomonas rhizosphaerae sp. nov., a novel actinomycete isolated from soil.</title>
        <authorList>
            <person name="Tian Y."/>
        </authorList>
    </citation>
    <scope>NUCLEOTIDE SEQUENCE [LARGE SCALE GENOMIC DNA]</scope>
    <source>
        <strain evidence="1 2">NEAU-TCZ24</strain>
    </source>
</reference>
<organism evidence="1 2">
    <name type="scientific">Cellulomonas rhizosphaerae</name>
    <dbReference type="NCBI Taxonomy" id="2293719"/>
    <lineage>
        <taxon>Bacteria</taxon>
        <taxon>Bacillati</taxon>
        <taxon>Actinomycetota</taxon>
        <taxon>Actinomycetes</taxon>
        <taxon>Micrococcales</taxon>
        <taxon>Cellulomonadaceae</taxon>
        <taxon>Cellulomonas</taxon>
    </lineage>
</organism>
<evidence type="ECO:0000313" key="1">
    <source>
        <dbReference type="EMBL" id="RHA44318.1"/>
    </source>
</evidence>
<name>A0A413RQX0_9CELL</name>